<comment type="caution">
    <text evidence="1">The sequence shown here is derived from an EMBL/GenBank/DDBJ whole genome shotgun (WGS) entry which is preliminary data.</text>
</comment>
<gene>
    <name evidence="1" type="ORF">OS133_07230</name>
    <name evidence="2" type="ORF">OS134_11180</name>
</gene>
<evidence type="ECO:0000313" key="3">
    <source>
        <dbReference type="Proteomes" id="UP001259340"/>
    </source>
</evidence>
<dbReference type="EMBL" id="JAPMLE010000001">
    <property type="protein sequence ID" value="MDR8523482.1"/>
    <property type="molecule type" value="Genomic_DNA"/>
</dbReference>
<proteinExistence type="predicted"/>
<name>A0AAW8NLA7_9GAMM</name>
<reference evidence="2 4" key="1">
    <citation type="journal article" date="2022" name="bioRxiv">
        <title>Prophages regulate Shewanella fidelis 3313 motility and biofilm formation: implications for gut colonization dynamics in Ciona robusta.</title>
        <authorList>
            <person name="Natarajan O."/>
            <person name="Gibboney S.L."/>
            <person name="Young M.N."/>
            <person name="Lim S.J."/>
            <person name="Pluta N."/>
            <person name="Atkinson C.G."/>
            <person name="Leigh B.A."/>
            <person name="Liberti A."/>
            <person name="Kees E.D."/>
            <person name="Breitbart M."/>
            <person name="Gralnick J.A."/>
            <person name="Dishaw L.J."/>
        </authorList>
    </citation>
    <scope>NUCLEOTIDE SEQUENCE [LARGE SCALE GENOMIC DNA]</scope>
    <source>
        <strain evidence="2 4">JG4066</strain>
    </source>
</reference>
<dbReference type="EMBL" id="JAPMLD010000003">
    <property type="protein sequence ID" value="MDW4824621.1"/>
    <property type="molecule type" value="Genomic_DNA"/>
</dbReference>
<protein>
    <submittedName>
        <fullName evidence="1">Uncharacterized protein</fullName>
    </submittedName>
</protein>
<dbReference type="Proteomes" id="UP001271263">
    <property type="component" value="Unassembled WGS sequence"/>
</dbReference>
<accession>A0AAW8NLA7</accession>
<dbReference type="AlphaFoldDB" id="A0AAW8NLA7"/>
<keyword evidence="4" id="KW-1185">Reference proteome</keyword>
<evidence type="ECO:0000313" key="4">
    <source>
        <dbReference type="Proteomes" id="UP001271263"/>
    </source>
</evidence>
<evidence type="ECO:0000313" key="1">
    <source>
        <dbReference type="EMBL" id="MDR8523482.1"/>
    </source>
</evidence>
<evidence type="ECO:0000313" key="2">
    <source>
        <dbReference type="EMBL" id="MDW4824621.1"/>
    </source>
</evidence>
<dbReference type="Proteomes" id="UP001259340">
    <property type="component" value="Unassembled WGS sequence"/>
</dbReference>
<reference evidence="1" key="2">
    <citation type="submission" date="2022-11" db="EMBL/GenBank/DDBJ databases">
        <title>Prophages regulate Shewanella fidelis motility and biofilm formation: implications for gut colonization dynamics in Ciona robusta.</title>
        <authorList>
            <person name="Natarajan O."/>
            <person name="Gibboney S.L."/>
            <person name="Young M.N."/>
            <person name="Lim S.J."/>
            <person name="Pluta N."/>
            <person name="Atkinson C.G.F."/>
            <person name="Leigh B.A."/>
            <person name="Liberti A."/>
            <person name="Kees E."/>
            <person name="Breitbart M."/>
            <person name="Gralnick J."/>
            <person name="Dishaw L.J."/>
        </authorList>
    </citation>
    <scope>NUCLEOTIDE SEQUENCE</scope>
    <source>
        <strain evidence="1">3313</strain>
    </source>
</reference>
<organism evidence="1 3">
    <name type="scientific">Shewanella fidelis</name>
    <dbReference type="NCBI Taxonomy" id="173509"/>
    <lineage>
        <taxon>Bacteria</taxon>
        <taxon>Pseudomonadati</taxon>
        <taxon>Pseudomonadota</taxon>
        <taxon>Gammaproteobacteria</taxon>
        <taxon>Alteromonadales</taxon>
        <taxon>Shewanellaceae</taxon>
        <taxon>Shewanella</taxon>
    </lineage>
</organism>
<dbReference type="RefSeq" id="WP_310654447.1">
    <property type="nucleotide sequence ID" value="NZ_JAPMLA010000009.1"/>
</dbReference>
<sequence>MSSPVTVYRWDDAGAPQLTSRTPSEIIDIMRKCLIEGYGAKQPLGWTVEFEDVTANEIVFRNKIADGGSGGYVKFLPRNGNNASGSILDMKSAMSMSDINTAHNQGYRSSIIAQVTTAVHWVLIGTSRSFYFIIRNNSAMGARRNYGENMCYVGDFAPYSPTDQCIFIATGTPDFGGDFTPTSMQAYSYTFNRVFSKRSTLAASKNALRLASIDGDGVMADYGFADGQHTFEEYARGATADRKGLYVPVSIMSKYSLNDYARNDPEGNPIPYSVRYPWARGELAGIVTEVIHRHEALPFSSWPLIESHLGHDHWAISGNGVSISTWINMVEWDYYG</sequence>